<gene>
    <name evidence="2" type="ORF">OMP40_13455</name>
</gene>
<evidence type="ECO:0000313" key="3">
    <source>
        <dbReference type="Proteomes" id="UP001153404"/>
    </source>
</evidence>
<keyword evidence="3" id="KW-1185">Reference proteome</keyword>
<keyword evidence="1" id="KW-0472">Membrane</keyword>
<evidence type="ECO:0000313" key="2">
    <source>
        <dbReference type="EMBL" id="MDG0810237.1"/>
    </source>
</evidence>
<name>A0A9X4QU93_9BACL</name>
<evidence type="ECO:0000256" key="1">
    <source>
        <dbReference type="SAM" id="Phobius"/>
    </source>
</evidence>
<protein>
    <submittedName>
        <fullName evidence="2">Uncharacterized protein</fullName>
    </submittedName>
</protein>
<dbReference type="AlphaFoldDB" id="A0A9X4QU93"/>
<keyword evidence="1" id="KW-0812">Transmembrane</keyword>
<organism evidence="2 3">
    <name type="scientific">Cohnella rhizosphaerae</name>
    <dbReference type="NCBI Taxonomy" id="1457232"/>
    <lineage>
        <taxon>Bacteria</taxon>
        <taxon>Bacillati</taxon>
        <taxon>Bacillota</taxon>
        <taxon>Bacilli</taxon>
        <taxon>Bacillales</taxon>
        <taxon>Paenibacillaceae</taxon>
        <taxon>Cohnella</taxon>
    </lineage>
</organism>
<dbReference type="Proteomes" id="UP001153404">
    <property type="component" value="Unassembled WGS sequence"/>
</dbReference>
<reference evidence="2" key="1">
    <citation type="submission" date="2022-10" db="EMBL/GenBank/DDBJ databases">
        <title>Comparative genomic analysis of Cohnella hashimotonis sp. nov., isolated from the International Space Station.</title>
        <authorList>
            <person name="Simpson A."/>
            <person name="Venkateswaran K."/>
        </authorList>
    </citation>
    <scope>NUCLEOTIDE SEQUENCE</scope>
    <source>
        <strain evidence="2">DSM 28161</strain>
    </source>
</reference>
<accession>A0A9X4QU93</accession>
<feature type="transmembrane region" description="Helical" evidence="1">
    <location>
        <begin position="56"/>
        <end position="74"/>
    </location>
</feature>
<dbReference type="RefSeq" id="WP_277531946.1">
    <property type="nucleotide sequence ID" value="NZ_JAPDIA010000003.1"/>
</dbReference>
<keyword evidence="1" id="KW-1133">Transmembrane helix</keyword>
<sequence length="77" mass="8050">MDKDTGAAEGAGALPEAAAGCEAFAEPADEDGEVAGLLLVPHADNMAAVSVRDKTVTLDFFIFLFLPVYVNVHITSR</sequence>
<proteinExistence type="predicted"/>
<dbReference type="EMBL" id="JAPDIA010000003">
    <property type="protein sequence ID" value="MDG0810237.1"/>
    <property type="molecule type" value="Genomic_DNA"/>
</dbReference>
<comment type="caution">
    <text evidence="2">The sequence shown here is derived from an EMBL/GenBank/DDBJ whole genome shotgun (WGS) entry which is preliminary data.</text>
</comment>